<proteinExistence type="predicted"/>
<gene>
    <name evidence="2" type="ORF">MM415A00639_0008</name>
    <name evidence="1" type="ORF">MM415B00913_0019</name>
</gene>
<name>A0A6M3IX87_9ZZZZ</name>
<dbReference type="AlphaFoldDB" id="A0A6M3IX87"/>
<reference evidence="1" key="1">
    <citation type="submission" date="2020-03" db="EMBL/GenBank/DDBJ databases">
        <title>The deep terrestrial virosphere.</title>
        <authorList>
            <person name="Holmfeldt K."/>
            <person name="Nilsson E."/>
            <person name="Simone D."/>
            <person name="Lopez-Fernandez M."/>
            <person name="Wu X."/>
            <person name="de Brujin I."/>
            <person name="Lundin D."/>
            <person name="Andersson A."/>
            <person name="Bertilsson S."/>
            <person name="Dopson M."/>
        </authorList>
    </citation>
    <scope>NUCLEOTIDE SEQUENCE</scope>
    <source>
        <strain evidence="2">MM415A00639</strain>
        <strain evidence="1">MM415B00913</strain>
    </source>
</reference>
<dbReference type="EMBL" id="MT141447">
    <property type="protein sequence ID" value="QJA61621.1"/>
    <property type="molecule type" value="Genomic_DNA"/>
</dbReference>
<dbReference type="Pfam" id="PF25209">
    <property type="entry name" value="Phage_capsid_4"/>
    <property type="match status" value="1"/>
</dbReference>
<evidence type="ECO:0000313" key="1">
    <source>
        <dbReference type="EMBL" id="QJA61621.1"/>
    </source>
</evidence>
<sequence>MSTYPPTNTTTRRTNYMDEFLAAGLDEVFEVSFKGEDDQYKEFMKVTEAGKGGQVKDFQFLGFTAASVISNPKKDATLGTGAITFEKLAAKPGSIYTPIEIGKGFAVGKRLRDDEMYGIITTAAGKLGQSLKVLIEQMAVAVLQNGTTNGLFSDNHALVGTASSTYDNKITTAMSKTSLAEMFKIIRKTPNERNLPAPIIGKIKLIVPADIYIDTLEILKSTLVADSSDNTKNVLPAVGFGEIVVNDYVDDTNNYYAIAQMPGLTNLKMIWWEHINTGSEIDFQSRCLQYGAWAALDVGWSDWRGTVGAVV</sequence>
<dbReference type="EMBL" id="MT142437">
    <property type="protein sequence ID" value="QJA80823.1"/>
    <property type="molecule type" value="Genomic_DNA"/>
</dbReference>
<accession>A0A6M3IX87</accession>
<protein>
    <submittedName>
        <fullName evidence="1">Putative structural protein</fullName>
    </submittedName>
</protein>
<organism evidence="1">
    <name type="scientific">viral metagenome</name>
    <dbReference type="NCBI Taxonomy" id="1070528"/>
    <lineage>
        <taxon>unclassified sequences</taxon>
        <taxon>metagenomes</taxon>
        <taxon>organismal metagenomes</taxon>
    </lineage>
</organism>
<evidence type="ECO:0000313" key="2">
    <source>
        <dbReference type="EMBL" id="QJA80823.1"/>
    </source>
</evidence>